<accession>H1DD13</accession>
<evidence type="ECO:0000259" key="10">
    <source>
        <dbReference type="Pfam" id="PF20258"/>
    </source>
</evidence>
<evidence type="ECO:0000259" key="11">
    <source>
        <dbReference type="Pfam" id="PF20259"/>
    </source>
</evidence>
<dbReference type="GO" id="GO:0002143">
    <property type="term" value="P:tRNA wobble position uridine thiolation"/>
    <property type="evidence" value="ECO:0007669"/>
    <property type="project" value="TreeGrafter"/>
</dbReference>
<keyword evidence="13" id="KW-1185">Reference proteome</keyword>
<dbReference type="Gene3D" id="2.30.30.280">
    <property type="entry name" value="Adenine nucleotide alpha hydrolases-like domains"/>
    <property type="match status" value="1"/>
</dbReference>
<dbReference type="GeneID" id="98067883"/>
<dbReference type="AlphaFoldDB" id="H1DD13"/>
<dbReference type="eggNOG" id="COG0482">
    <property type="taxonomic scope" value="Bacteria"/>
</dbReference>
<keyword evidence="3 9" id="KW-0819">tRNA processing</keyword>
<dbReference type="STRING" id="742817.HMPREF9449_00220"/>
<evidence type="ECO:0000256" key="5">
    <source>
        <dbReference type="ARBA" id="ARBA00022840"/>
    </source>
</evidence>
<reference evidence="12 13" key="1">
    <citation type="submission" date="2012-01" db="EMBL/GenBank/DDBJ databases">
        <title>The Genome Sequence of Odoribacter laneus YIT 12061.</title>
        <authorList>
            <consortium name="The Broad Institute Genome Sequencing Platform"/>
            <person name="Earl A."/>
            <person name="Ward D."/>
            <person name="Feldgarden M."/>
            <person name="Gevers D."/>
            <person name="Morotomi M."/>
            <person name="Young S.K."/>
            <person name="Zeng Q."/>
            <person name="Gargeya S."/>
            <person name="Fitzgerald M."/>
            <person name="Haas B."/>
            <person name="Abouelleil A."/>
            <person name="Alvarado L."/>
            <person name="Arachchi H.M."/>
            <person name="Berlin A."/>
            <person name="Chapman S.B."/>
            <person name="Gearin G."/>
            <person name="Goldberg J."/>
            <person name="Griggs A."/>
            <person name="Gujja S."/>
            <person name="Hansen M."/>
            <person name="Heiman D."/>
            <person name="Howarth C."/>
            <person name="Larimer J."/>
            <person name="Lui A."/>
            <person name="MacDonald P.J.P."/>
            <person name="McCowen C."/>
            <person name="Montmayeur A."/>
            <person name="Murphy C."/>
            <person name="Neiman D."/>
            <person name="Pearson M."/>
            <person name="Priest M."/>
            <person name="Roberts A."/>
            <person name="Saif S."/>
            <person name="Shea T."/>
            <person name="Sisk P."/>
            <person name="Stolte C."/>
            <person name="Sykes S."/>
            <person name="Wortman J."/>
            <person name="Nusbaum C."/>
            <person name="Birren B."/>
        </authorList>
    </citation>
    <scope>NUCLEOTIDE SEQUENCE [LARGE SCALE GENOMIC DNA]</scope>
    <source>
        <strain evidence="12 13">YIT 12061</strain>
    </source>
</reference>
<feature type="binding site" evidence="9">
    <location>
        <position position="34"/>
    </location>
    <ligand>
        <name>ATP</name>
        <dbReference type="ChEBI" id="CHEBI:30616"/>
    </ligand>
</feature>
<feature type="domain" description="tRNA-specific 2-thiouridylase MnmA-like central" evidence="11">
    <location>
        <begin position="205"/>
        <end position="258"/>
    </location>
</feature>
<feature type="site" description="Interaction with tRNA" evidence="9">
    <location>
        <position position="327"/>
    </location>
</feature>
<dbReference type="PANTHER" id="PTHR11933">
    <property type="entry name" value="TRNA 5-METHYLAMINOMETHYL-2-THIOURIDYLATE -METHYLTRANSFERASE"/>
    <property type="match status" value="1"/>
</dbReference>
<feature type="active site" description="Cysteine persulfide intermediate" evidence="9">
    <location>
        <position position="186"/>
    </location>
</feature>
<dbReference type="EMBL" id="ADMC01000001">
    <property type="protein sequence ID" value="EHP51218.1"/>
    <property type="molecule type" value="Genomic_DNA"/>
</dbReference>
<dbReference type="GO" id="GO:0032259">
    <property type="term" value="P:methylation"/>
    <property type="evidence" value="ECO:0007669"/>
    <property type="project" value="UniProtKB-KW"/>
</dbReference>
<dbReference type="NCBIfam" id="NF001138">
    <property type="entry name" value="PRK00143.1"/>
    <property type="match status" value="1"/>
</dbReference>
<dbReference type="GO" id="GO:0000049">
    <property type="term" value="F:tRNA binding"/>
    <property type="evidence" value="ECO:0007669"/>
    <property type="project" value="UniProtKB-KW"/>
</dbReference>
<proteinExistence type="inferred from homology"/>
<dbReference type="GO" id="GO:0005737">
    <property type="term" value="C:cytoplasm"/>
    <property type="evidence" value="ECO:0007669"/>
    <property type="project" value="UniProtKB-SubCell"/>
</dbReference>
<dbReference type="Pfam" id="PF20258">
    <property type="entry name" value="tRNA_Me_trans_C"/>
    <property type="match status" value="1"/>
</dbReference>
<evidence type="ECO:0000256" key="2">
    <source>
        <dbReference type="ARBA" id="ARBA00022679"/>
    </source>
</evidence>
<evidence type="ECO:0000256" key="4">
    <source>
        <dbReference type="ARBA" id="ARBA00022741"/>
    </source>
</evidence>
<evidence type="ECO:0000256" key="3">
    <source>
        <dbReference type="ARBA" id="ARBA00022694"/>
    </source>
</evidence>
<feature type="domain" description="tRNA-specific 2-thiouridylase MnmA-like C-terminal" evidence="10">
    <location>
        <begin position="267"/>
        <end position="343"/>
    </location>
</feature>
<organism evidence="12 13">
    <name type="scientific">Odoribacter laneus YIT 12061</name>
    <dbReference type="NCBI Taxonomy" id="742817"/>
    <lineage>
        <taxon>Bacteria</taxon>
        <taxon>Pseudomonadati</taxon>
        <taxon>Bacteroidota</taxon>
        <taxon>Bacteroidia</taxon>
        <taxon>Bacteroidales</taxon>
        <taxon>Odoribacteraceae</taxon>
        <taxon>Odoribacter</taxon>
    </lineage>
</organism>
<dbReference type="CDD" id="cd01998">
    <property type="entry name" value="MnmA_TRMU-like"/>
    <property type="match status" value="1"/>
</dbReference>
<keyword evidence="1 9" id="KW-0820">tRNA-binding</keyword>
<evidence type="ECO:0000256" key="9">
    <source>
        <dbReference type="HAMAP-Rule" id="MF_00144"/>
    </source>
</evidence>
<gene>
    <name evidence="9" type="primary">mnmA</name>
    <name evidence="12" type="ORF">HMPREF9449_00220</name>
</gene>
<name>H1DD13_9BACT</name>
<keyword evidence="9" id="KW-0963">Cytoplasm</keyword>
<dbReference type="Gene3D" id="2.40.30.10">
    <property type="entry name" value="Translation factors"/>
    <property type="match status" value="1"/>
</dbReference>
<feature type="binding site" evidence="9">
    <location>
        <begin position="8"/>
        <end position="15"/>
    </location>
    <ligand>
        <name>ATP</name>
        <dbReference type="ChEBI" id="CHEBI:30616"/>
    </ligand>
</feature>
<dbReference type="Proteomes" id="UP000004892">
    <property type="component" value="Unassembled WGS sequence"/>
</dbReference>
<comment type="caution">
    <text evidence="9">Lacks conserved residue(s) required for the propagation of feature annotation.</text>
</comment>
<dbReference type="InterPro" id="IPR004506">
    <property type="entry name" value="MnmA-like"/>
</dbReference>
<dbReference type="RefSeq" id="WP_009135374.1">
    <property type="nucleotide sequence ID" value="NZ_JH594596.1"/>
</dbReference>
<comment type="subcellular location">
    <subcellularLocation>
        <location evidence="9">Cytoplasm</location>
    </subcellularLocation>
</comment>
<comment type="catalytic activity">
    <reaction evidence="8 9">
        <text>S-sulfanyl-L-cysteinyl-[protein] + uridine(34) in tRNA + AH2 + ATP = 2-thiouridine(34) in tRNA + L-cysteinyl-[protein] + A + AMP + diphosphate + H(+)</text>
        <dbReference type="Rhea" id="RHEA:47032"/>
        <dbReference type="Rhea" id="RHEA-COMP:10131"/>
        <dbReference type="Rhea" id="RHEA-COMP:11726"/>
        <dbReference type="Rhea" id="RHEA-COMP:11727"/>
        <dbReference type="Rhea" id="RHEA-COMP:11728"/>
        <dbReference type="ChEBI" id="CHEBI:13193"/>
        <dbReference type="ChEBI" id="CHEBI:15378"/>
        <dbReference type="ChEBI" id="CHEBI:17499"/>
        <dbReference type="ChEBI" id="CHEBI:29950"/>
        <dbReference type="ChEBI" id="CHEBI:30616"/>
        <dbReference type="ChEBI" id="CHEBI:33019"/>
        <dbReference type="ChEBI" id="CHEBI:61963"/>
        <dbReference type="ChEBI" id="CHEBI:65315"/>
        <dbReference type="ChEBI" id="CHEBI:87170"/>
        <dbReference type="ChEBI" id="CHEBI:456215"/>
        <dbReference type="EC" id="2.8.1.13"/>
    </reaction>
</comment>
<dbReference type="GO" id="GO:0103016">
    <property type="term" value="F:tRNA-uridine 2-sulfurtransferase activity"/>
    <property type="evidence" value="ECO:0007669"/>
    <property type="project" value="UniProtKB-EC"/>
</dbReference>
<evidence type="ECO:0000313" key="12">
    <source>
        <dbReference type="EMBL" id="EHP51218.1"/>
    </source>
</evidence>
<keyword evidence="5 9" id="KW-0067">ATP-binding</keyword>
<protein>
    <recommendedName>
        <fullName evidence="9">tRNA-specific 2-thiouridylase MnmA</fullName>
        <ecNumber evidence="9">2.8.1.13</ecNumber>
    </recommendedName>
</protein>
<dbReference type="InterPro" id="IPR014729">
    <property type="entry name" value="Rossmann-like_a/b/a_fold"/>
</dbReference>
<keyword evidence="4 9" id="KW-0547">Nucleotide-binding</keyword>
<feature type="site" description="Interaction with tRNA" evidence="9">
    <location>
        <position position="114"/>
    </location>
</feature>
<comment type="caution">
    <text evidence="12">The sequence shown here is derived from an EMBL/GenBank/DDBJ whole genome shotgun (WGS) entry which is preliminary data.</text>
</comment>
<dbReference type="EC" id="2.8.1.13" evidence="9"/>
<keyword evidence="12" id="KW-0489">Methyltransferase</keyword>
<dbReference type="InterPro" id="IPR046884">
    <property type="entry name" value="MnmA-like_central"/>
</dbReference>
<comment type="function">
    <text evidence="9">Catalyzes the 2-thiolation of uridine at the wobble position (U34) of tRNA, leading to the formation of s(2)U34.</text>
</comment>
<dbReference type="HAMAP" id="MF_00144">
    <property type="entry name" value="tRNA_thiouridyl_MnmA"/>
    <property type="match status" value="1"/>
</dbReference>
<evidence type="ECO:0000256" key="7">
    <source>
        <dbReference type="ARBA" id="ARBA00023157"/>
    </source>
</evidence>
<dbReference type="GO" id="GO:0008168">
    <property type="term" value="F:methyltransferase activity"/>
    <property type="evidence" value="ECO:0007669"/>
    <property type="project" value="UniProtKB-KW"/>
</dbReference>
<dbReference type="Pfam" id="PF20259">
    <property type="entry name" value="tRNA_Me_trans_M"/>
    <property type="match status" value="1"/>
</dbReference>
<keyword evidence="6 9" id="KW-0694">RNA-binding</keyword>
<evidence type="ECO:0000313" key="13">
    <source>
        <dbReference type="Proteomes" id="UP000004892"/>
    </source>
</evidence>
<feature type="active site" description="Nucleophile" evidence="9">
    <location>
        <position position="89"/>
    </location>
</feature>
<dbReference type="NCBIfam" id="TIGR00420">
    <property type="entry name" value="trmU"/>
    <property type="match status" value="1"/>
</dbReference>
<dbReference type="GO" id="GO:0005524">
    <property type="term" value="F:ATP binding"/>
    <property type="evidence" value="ECO:0007669"/>
    <property type="project" value="UniProtKB-KW"/>
</dbReference>
<dbReference type="InterPro" id="IPR046885">
    <property type="entry name" value="MnmA-like_C"/>
</dbReference>
<evidence type="ECO:0000256" key="1">
    <source>
        <dbReference type="ARBA" id="ARBA00022555"/>
    </source>
</evidence>
<dbReference type="PANTHER" id="PTHR11933:SF5">
    <property type="entry name" value="MITOCHONDRIAL TRNA-SPECIFIC 2-THIOURIDYLASE 1"/>
    <property type="match status" value="1"/>
</dbReference>
<evidence type="ECO:0000256" key="6">
    <source>
        <dbReference type="ARBA" id="ARBA00022884"/>
    </source>
</evidence>
<evidence type="ECO:0000256" key="8">
    <source>
        <dbReference type="ARBA" id="ARBA00051542"/>
    </source>
</evidence>
<dbReference type="Gene3D" id="3.40.50.620">
    <property type="entry name" value="HUPs"/>
    <property type="match status" value="1"/>
</dbReference>
<dbReference type="HOGENOM" id="CLU_035188_0_0_10"/>
<dbReference type="PATRIC" id="fig|742817.3.peg.227"/>
<feature type="disulfide bond" description="Alternate" evidence="9">
    <location>
        <begin position="89"/>
        <end position="186"/>
    </location>
</feature>
<comment type="similarity">
    <text evidence="9">Belongs to the MnmA/TRMU family.</text>
</comment>
<dbReference type="InterPro" id="IPR023382">
    <property type="entry name" value="MnmA-like_central_sf"/>
</dbReference>
<feature type="region of interest" description="Interaction with tRNA" evidence="9">
    <location>
        <begin position="135"/>
        <end position="137"/>
    </location>
</feature>
<dbReference type="Pfam" id="PF03054">
    <property type="entry name" value="tRNA_Me_trans"/>
    <property type="match status" value="1"/>
</dbReference>
<sequence>MKPEIAVGLSGGVDSFVTALLLQQRGFRVVGVNLNLWRKEIPAGLSELCTDLKIPLLQYDGVELFRQKVVDTFISEYLSGRTPNPCTGCNNTVKWELLRKVATEAGIEKIATGHYVRIKEEGEKFYLYKGIDPQKDQSYFLWGLSQEILCSACTPLGDYTKTEVKALAAQQGYTLLARKKESMGICFLEGQDYREFILQQIPQFAENSGNIVDLSGAIIGRHKGLLNYTIGQKRDMPVRNGFPLYVARIDVASNKIVAAEKSELFSHTLWLEHLRFHRESDLYADKIEIKVRGLGLNPPGYIRVQKESEHLWKINLAAPAWAVAPGQPAALYCGERLIGGGIISR</sequence>
<keyword evidence="2 9" id="KW-0808">Transferase</keyword>
<dbReference type="SUPFAM" id="SSF52402">
    <property type="entry name" value="Adenine nucleotide alpha hydrolases-like"/>
    <property type="match status" value="1"/>
</dbReference>
<feature type="binding site" evidence="9">
    <location>
        <position position="113"/>
    </location>
    <ligand>
        <name>ATP</name>
        <dbReference type="ChEBI" id="CHEBI:30616"/>
    </ligand>
</feature>
<keyword evidence="7 9" id="KW-1015">Disulfide bond</keyword>